<dbReference type="GO" id="GO:0005524">
    <property type="term" value="F:ATP binding"/>
    <property type="evidence" value="ECO:0007669"/>
    <property type="project" value="UniProtKB-KW"/>
</dbReference>
<dbReference type="STRING" id="1618434.UR52_C0031G0006"/>
<dbReference type="InterPro" id="IPR027417">
    <property type="entry name" value="P-loop_NTPase"/>
</dbReference>
<dbReference type="EMBL" id="LBPN01000031">
    <property type="protein sequence ID" value="KKP57451.1"/>
    <property type="molecule type" value="Genomic_DNA"/>
</dbReference>
<keyword evidence="2" id="KW-0132">Cell division</keyword>
<dbReference type="GO" id="GO:0005886">
    <property type="term" value="C:plasma membrane"/>
    <property type="evidence" value="ECO:0007669"/>
    <property type="project" value="TreeGrafter"/>
</dbReference>
<dbReference type="GO" id="GO:0051301">
    <property type="term" value="P:cell division"/>
    <property type="evidence" value="ECO:0007669"/>
    <property type="project" value="UniProtKB-KW"/>
</dbReference>
<reference evidence="2 3" key="1">
    <citation type="journal article" date="2015" name="Nature">
        <title>rRNA introns, odd ribosomes, and small enigmatic genomes across a large radiation of phyla.</title>
        <authorList>
            <person name="Brown C.T."/>
            <person name="Hug L.A."/>
            <person name="Thomas B.C."/>
            <person name="Sharon I."/>
            <person name="Castelle C.J."/>
            <person name="Singh A."/>
            <person name="Wilkins M.J."/>
            <person name="Williams K.H."/>
            <person name="Banfield J.F."/>
        </authorList>
    </citation>
    <scope>NUCLEOTIDE SEQUENCE [LARGE SCALE GENOMIC DNA]</scope>
</reference>
<evidence type="ECO:0000313" key="2">
    <source>
        <dbReference type="EMBL" id="KKP57451.1"/>
    </source>
</evidence>
<dbReference type="PANTHER" id="PTHR24220">
    <property type="entry name" value="IMPORT ATP-BINDING PROTEIN"/>
    <property type="match status" value="1"/>
</dbReference>
<keyword evidence="2" id="KW-0547">Nucleotide-binding</keyword>
<comment type="caution">
    <text evidence="2">The sequence shown here is derived from an EMBL/GenBank/DDBJ whole genome shotgun (WGS) entry which is preliminary data.</text>
</comment>
<dbReference type="InterPro" id="IPR003439">
    <property type="entry name" value="ABC_transporter-like_ATP-bd"/>
</dbReference>
<name>A0A0G0B1A3_9BACT</name>
<dbReference type="InterPro" id="IPR015854">
    <property type="entry name" value="ABC_transpr_LolD-like"/>
</dbReference>
<dbReference type="GO" id="GO:0016887">
    <property type="term" value="F:ATP hydrolysis activity"/>
    <property type="evidence" value="ECO:0007669"/>
    <property type="project" value="InterPro"/>
</dbReference>
<keyword evidence="2" id="KW-0067">ATP-binding</keyword>
<protein>
    <submittedName>
        <fullName evidence="2">Cell division ATP-binding protein FtsE</fullName>
    </submittedName>
</protein>
<gene>
    <name evidence="2" type="ORF">UR52_C0031G0006</name>
</gene>
<proteinExistence type="predicted"/>
<dbReference type="PANTHER" id="PTHR24220:SF470">
    <property type="entry name" value="CELL DIVISION ATP-BINDING PROTEIN FTSE"/>
    <property type="match status" value="1"/>
</dbReference>
<feature type="domain" description="ABC transporter" evidence="1">
    <location>
        <begin position="19"/>
        <end position="133"/>
    </location>
</feature>
<evidence type="ECO:0000259" key="1">
    <source>
        <dbReference type="Pfam" id="PF00005"/>
    </source>
</evidence>
<dbReference type="Gene3D" id="3.40.50.300">
    <property type="entry name" value="P-loop containing nucleotide triphosphate hydrolases"/>
    <property type="match status" value="1"/>
</dbReference>
<dbReference type="SUPFAM" id="SSF52540">
    <property type="entry name" value="P-loop containing nucleoside triphosphate hydrolases"/>
    <property type="match status" value="1"/>
</dbReference>
<dbReference type="GO" id="GO:0022857">
    <property type="term" value="F:transmembrane transporter activity"/>
    <property type="evidence" value="ECO:0007669"/>
    <property type="project" value="TreeGrafter"/>
</dbReference>
<dbReference type="Proteomes" id="UP000034176">
    <property type="component" value="Unassembled WGS sequence"/>
</dbReference>
<dbReference type="AlphaFoldDB" id="A0A0G0B1A3"/>
<evidence type="ECO:0000313" key="3">
    <source>
        <dbReference type="Proteomes" id="UP000034176"/>
    </source>
</evidence>
<accession>A0A0G0B1A3</accession>
<dbReference type="PATRIC" id="fig|1618434.3.peg.601"/>
<organism evidence="2 3">
    <name type="scientific">Candidatus Gottesmanbacteria bacterium GW2011_GWA1_34_13</name>
    <dbReference type="NCBI Taxonomy" id="1618434"/>
    <lineage>
        <taxon>Bacteria</taxon>
        <taxon>Candidatus Gottesmaniibacteriota</taxon>
    </lineage>
</organism>
<dbReference type="Pfam" id="PF00005">
    <property type="entry name" value="ABC_tran"/>
    <property type="match status" value="1"/>
</dbReference>
<keyword evidence="2" id="KW-0131">Cell cycle</keyword>
<sequence length="160" mass="18218">MRIIFNKVSKNFGKNAPALDETSFEINEGEFVFLVGSSGAGKTTVLRLIIQDLIPTSGKIEIEKFVISKKNHVDTAKLRRKIGMVFQDFKILYNRTTFENVAIALEILGKKSDEISKKVHEVLHLVGLSDKANFFPIQSRRITKSIYCEGYCWWTKNFIG</sequence>